<evidence type="ECO:0000256" key="3">
    <source>
        <dbReference type="ARBA" id="ARBA00022801"/>
    </source>
</evidence>
<evidence type="ECO:0000256" key="1">
    <source>
        <dbReference type="ARBA" id="ARBA00005228"/>
    </source>
</evidence>
<gene>
    <name evidence="7" type="primary">ptrB</name>
    <name evidence="7" type="ORF">AUCHE_01_00280</name>
</gene>
<comment type="caution">
    <text evidence="7">The sequence shown here is derived from an EMBL/GenBank/DDBJ whole genome shotgun (WGS) entry which is preliminary data.</text>
</comment>
<evidence type="ECO:0000313" key="8">
    <source>
        <dbReference type="Proteomes" id="UP000008495"/>
    </source>
</evidence>
<name>K6VM55_9MICO</name>
<reference evidence="7 8" key="1">
    <citation type="submission" date="2012-08" db="EMBL/GenBank/DDBJ databases">
        <title>Whole genome shotgun sequence of Austwickia chelonae NBRC 105200.</title>
        <authorList>
            <person name="Yoshida I."/>
            <person name="Hosoyama A."/>
            <person name="Tsuchikane K."/>
            <person name="Katsumata H."/>
            <person name="Ando Y."/>
            <person name="Ohji S."/>
            <person name="Hamada M."/>
            <person name="Tamura T."/>
            <person name="Yamazoe A."/>
            <person name="Yamazaki S."/>
            <person name="Fujita N."/>
        </authorList>
    </citation>
    <scope>NUCLEOTIDE SEQUENCE [LARGE SCALE GENOMIC DNA]</scope>
    <source>
        <strain evidence="7 8">NBRC 105200</strain>
    </source>
</reference>
<dbReference type="GO" id="GO:0006508">
    <property type="term" value="P:proteolysis"/>
    <property type="evidence" value="ECO:0007669"/>
    <property type="project" value="UniProtKB-KW"/>
</dbReference>
<dbReference type="Proteomes" id="UP000008495">
    <property type="component" value="Unassembled WGS sequence"/>
</dbReference>
<dbReference type="PANTHER" id="PTHR11757">
    <property type="entry name" value="PROTEASE FAMILY S9A OLIGOPEPTIDASE"/>
    <property type="match status" value="1"/>
</dbReference>
<dbReference type="PANTHER" id="PTHR11757:SF19">
    <property type="entry name" value="PROLYL ENDOPEPTIDASE-LIKE"/>
    <property type="match status" value="1"/>
</dbReference>
<dbReference type="RefSeq" id="WP_006501215.1">
    <property type="nucleotide sequence ID" value="NZ_BAGZ01000001.1"/>
</dbReference>
<dbReference type="EMBL" id="BAGZ01000001">
    <property type="protein sequence ID" value="GAB76465.1"/>
    <property type="molecule type" value="Genomic_DNA"/>
</dbReference>
<dbReference type="eggNOG" id="COG1770">
    <property type="taxonomic scope" value="Bacteria"/>
</dbReference>
<dbReference type="InterPro" id="IPR002470">
    <property type="entry name" value="Peptidase_S9A"/>
</dbReference>
<keyword evidence="2" id="KW-0645">Protease</keyword>
<proteinExistence type="inferred from homology"/>
<feature type="domain" description="Peptidase S9A N-terminal" evidence="6">
    <location>
        <begin position="6"/>
        <end position="434"/>
    </location>
</feature>
<keyword evidence="4" id="KW-0720">Serine protease</keyword>
<evidence type="ECO:0000313" key="7">
    <source>
        <dbReference type="EMBL" id="GAB76465.1"/>
    </source>
</evidence>
<dbReference type="Gene3D" id="3.40.50.1820">
    <property type="entry name" value="alpha/beta hydrolase"/>
    <property type="match status" value="1"/>
</dbReference>
<feature type="domain" description="Peptidase S9 prolyl oligopeptidase catalytic" evidence="5">
    <location>
        <begin position="494"/>
        <end position="710"/>
    </location>
</feature>
<accession>K6VM55</accession>
<dbReference type="InterPro" id="IPR029058">
    <property type="entry name" value="AB_hydrolase_fold"/>
</dbReference>
<dbReference type="AlphaFoldDB" id="K6VM55"/>
<dbReference type="InterPro" id="IPR023302">
    <property type="entry name" value="Pept_S9A_N"/>
</dbReference>
<dbReference type="SUPFAM" id="SSF50993">
    <property type="entry name" value="Peptidase/esterase 'gauge' domain"/>
    <property type="match status" value="1"/>
</dbReference>
<evidence type="ECO:0000256" key="4">
    <source>
        <dbReference type="ARBA" id="ARBA00022825"/>
    </source>
</evidence>
<keyword evidence="3" id="KW-0378">Hydrolase</keyword>
<dbReference type="Pfam" id="PF02897">
    <property type="entry name" value="Peptidase_S9_N"/>
    <property type="match status" value="1"/>
</dbReference>
<evidence type="ECO:0000259" key="6">
    <source>
        <dbReference type="Pfam" id="PF02897"/>
    </source>
</evidence>
<keyword evidence="8" id="KW-1185">Reference proteome</keyword>
<dbReference type="InterPro" id="IPR001375">
    <property type="entry name" value="Peptidase_S9_cat"/>
</dbReference>
<dbReference type="STRING" id="100225.SAMN05421595_1592"/>
<evidence type="ECO:0000259" key="5">
    <source>
        <dbReference type="Pfam" id="PF00326"/>
    </source>
</evidence>
<dbReference type="PRINTS" id="PR00862">
    <property type="entry name" value="PROLIGOPTASE"/>
</dbReference>
<comment type="similarity">
    <text evidence="1">Belongs to the peptidase S9A family.</text>
</comment>
<dbReference type="SUPFAM" id="SSF53474">
    <property type="entry name" value="alpha/beta-Hydrolases"/>
    <property type="match status" value="1"/>
</dbReference>
<protein>
    <submittedName>
        <fullName evidence="7">Oligopeptidase B</fullName>
    </submittedName>
</protein>
<dbReference type="Pfam" id="PF00326">
    <property type="entry name" value="Peptidase_S9"/>
    <property type="match status" value="1"/>
</dbReference>
<organism evidence="7 8">
    <name type="scientific">Austwickia chelonae NBRC 105200</name>
    <dbReference type="NCBI Taxonomy" id="1184607"/>
    <lineage>
        <taxon>Bacteria</taxon>
        <taxon>Bacillati</taxon>
        <taxon>Actinomycetota</taxon>
        <taxon>Actinomycetes</taxon>
        <taxon>Micrococcales</taxon>
        <taxon>Dermatophilaceae</taxon>
        <taxon>Austwickia</taxon>
    </lineage>
</organism>
<dbReference type="OrthoDB" id="9801421at2"/>
<dbReference type="GO" id="GO:0004252">
    <property type="term" value="F:serine-type endopeptidase activity"/>
    <property type="evidence" value="ECO:0007669"/>
    <property type="project" value="InterPro"/>
</dbReference>
<evidence type="ECO:0000256" key="2">
    <source>
        <dbReference type="ARBA" id="ARBA00022670"/>
    </source>
</evidence>
<dbReference type="Gene3D" id="2.130.10.120">
    <property type="entry name" value="Prolyl oligopeptidase, N-terminal domain"/>
    <property type="match status" value="1"/>
</dbReference>
<sequence>MLTPPRAATRDYVRTQHGDQVKDEFAWFADTADPEFRAYLEAENAYADEITAPLAEFRERLVGEIKSRVKETDLSVPVSHRGWWYYSRTQEGHQYGAECRVADVPGEPMPRPEPGCPLPGEQVLVDGEVEAAGSDYLALGACEVSPDSELVAFAVDRAGDERFDVVVRRIEDGTVVDATLTGVGYGLVWSADSSYLVYVRVDEAWRPHEVWLHRVGTDPTQDELLLTERDERFWLGIGQSRDERWLVVSAASKSTSECWLGDLELACPKLVSVAGRREGLEYDIEPDREGLFITHNATSPDFEVSWTSWQGVAVGGGQLSSDDPAAPEERWVSWLAPRAGVRFLGVDAFAGQVVVSLREGGLPSLRLARHEEGGLATWDDLLPLAPQEELFSISLAQNPSWRTDRLRVVYESFVTPKTVAEIRVSDISWTVLKQQEVLGGYRPERYVQSREWATAEDGTAVPLSIVRRADVDADGTAPAFMMVYGAYELSVDPWFSALRLSMLDRGVVFAVAHVRGGGEMGRSWYEQGRFTAKPTTFSDTVACARHLQERGWVAPGRLILQGGSAGGLTVGAAMNAAPELFAVVHADVPFVDPLTSMLDESLPLTVAEWEEWGNPVADQEIYACMKGYSPYENLRQVSYPAVLATTSLNDTRVLCTEPAKWVARLRSLAVEGQAPVLLRTDMSAGHGGRSGRYDAWRQYAYEAAFVLSRVGVTA</sequence>
<dbReference type="InterPro" id="IPR051543">
    <property type="entry name" value="Serine_Peptidase_S9A"/>
</dbReference>